<dbReference type="AlphaFoldDB" id="A0A0F9K0A6"/>
<comment type="caution">
    <text evidence="1">The sequence shown here is derived from an EMBL/GenBank/DDBJ whole genome shotgun (WGS) entry which is preliminary data.</text>
</comment>
<accession>A0A0F9K0A6</accession>
<proteinExistence type="predicted"/>
<sequence length="92" mass="10454">RVGCPVISQEGFTLLILGKRLARRISKHEARFADSAFTIVRHGEHDDIRTKYELTVCPDEVLTKELFNFKETEFDVAAIDEAIKYAEEVANA</sequence>
<name>A0A0F9K0A6_9ZZZZ</name>
<protein>
    <submittedName>
        <fullName evidence="1">Uncharacterized protein</fullName>
    </submittedName>
</protein>
<gene>
    <name evidence="1" type="ORF">LCGC14_1390630</name>
</gene>
<evidence type="ECO:0000313" key="1">
    <source>
        <dbReference type="EMBL" id="KKM75403.1"/>
    </source>
</evidence>
<dbReference type="EMBL" id="LAZR01008983">
    <property type="protein sequence ID" value="KKM75403.1"/>
    <property type="molecule type" value="Genomic_DNA"/>
</dbReference>
<organism evidence="1">
    <name type="scientific">marine sediment metagenome</name>
    <dbReference type="NCBI Taxonomy" id="412755"/>
    <lineage>
        <taxon>unclassified sequences</taxon>
        <taxon>metagenomes</taxon>
        <taxon>ecological metagenomes</taxon>
    </lineage>
</organism>
<reference evidence="1" key="1">
    <citation type="journal article" date="2015" name="Nature">
        <title>Complex archaea that bridge the gap between prokaryotes and eukaryotes.</title>
        <authorList>
            <person name="Spang A."/>
            <person name="Saw J.H."/>
            <person name="Jorgensen S.L."/>
            <person name="Zaremba-Niedzwiedzka K."/>
            <person name="Martijn J."/>
            <person name="Lind A.E."/>
            <person name="van Eijk R."/>
            <person name="Schleper C."/>
            <person name="Guy L."/>
            <person name="Ettema T.J."/>
        </authorList>
    </citation>
    <scope>NUCLEOTIDE SEQUENCE</scope>
</reference>
<feature type="non-terminal residue" evidence="1">
    <location>
        <position position="1"/>
    </location>
</feature>